<dbReference type="AlphaFoldDB" id="A0A101PUN4"/>
<accession>A0A101PUN4</accession>
<keyword evidence="2" id="KW-1185">Reference proteome</keyword>
<sequence>MRLARWAYRGSFCRTPIATSSATSGTGVYEPIPSGPARSHITVSITAAQAGPEIQVTGTAPALIML</sequence>
<dbReference type="EMBL" id="LMWP01000046">
    <property type="protein sequence ID" value="KUN17995.1"/>
    <property type="molecule type" value="Genomic_DNA"/>
</dbReference>
<dbReference type="Proteomes" id="UP000053398">
    <property type="component" value="Unassembled WGS sequence"/>
</dbReference>
<gene>
    <name evidence="1" type="ORF">AQJ11_35580</name>
</gene>
<comment type="caution">
    <text evidence="1">The sequence shown here is derived from an EMBL/GenBank/DDBJ whole genome shotgun (WGS) entry which is preliminary data.</text>
</comment>
<evidence type="ECO:0000313" key="2">
    <source>
        <dbReference type="Proteomes" id="UP000053398"/>
    </source>
</evidence>
<reference evidence="1 2" key="1">
    <citation type="submission" date="2015-10" db="EMBL/GenBank/DDBJ databases">
        <title>Draft genome sequence of Streptomyces corchorusii DSM 40340, type strain for the species Streptomyces corchorusii.</title>
        <authorList>
            <person name="Ruckert C."/>
            <person name="Winkler A."/>
            <person name="Kalinowski J."/>
            <person name="Kampfer P."/>
            <person name="Glaeser S."/>
        </authorList>
    </citation>
    <scope>NUCLEOTIDE SEQUENCE [LARGE SCALE GENOMIC DNA]</scope>
    <source>
        <strain evidence="1 2">DSM 40340</strain>
    </source>
</reference>
<name>A0A101PUN4_STRCK</name>
<evidence type="ECO:0000313" key="1">
    <source>
        <dbReference type="EMBL" id="KUN17995.1"/>
    </source>
</evidence>
<proteinExistence type="predicted"/>
<organism evidence="1 2">
    <name type="scientific">Streptomyces corchorusii</name>
    <name type="common">Streptomyces chibaensis</name>
    <dbReference type="NCBI Taxonomy" id="1903"/>
    <lineage>
        <taxon>Bacteria</taxon>
        <taxon>Bacillati</taxon>
        <taxon>Actinomycetota</taxon>
        <taxon>Actinomycetes</taxon>
        <taxon>Kitasatosporales</taxon>
        <taxon>Streptomycetaceae</taxon>
        <taxon>Streptomyces</taxon>
    </lineage>
</organism>
<protein>
    <submittedName>
        <fullName evidence="1">Uncharacterized protein</fullName>
    </submittedName>
</protein>